<reference evidence="2 3" key="1">
    <citation type="submission" date="2018-11" db="EMBL/GenBank/DDBJ databases">
        <title>Tabrizicola sp. isolated from sediment of alpine lake.</title>
        <authorList>
            <person name="Liu Z."/>
        </authorList>
    </citation>
    <scope>NUCLEOTIDE SEQUENCE [LARGE SCALE GENOMIC DNA]</scope>
    <source>
        <strain evidence="2 3">DRYC-M-16</strain>
    </source>
</reference>
<accession>A0ABY2KS10</accession>
<dbReference type="Pfam" id="PF11154">
    <property type="entry name" value="DUF2934"/>
    <property type="match status" value="1"/>
</dbReference>
<comment type="caution">
    <text evidence="2">The sequence shown here is derived from an EMBL/GenBank/DDBJ whole genome shotgun (WGS) entry which is preliminary data.</text>
</comment>
<name>A0ABY2KS10_9RHOB</name>
<dbReference type="RefSeq" id="WP_135430091.1">
    <property type="nucleotide sequence ID" value="NZ_RPEM01000004.1"/>
</dbReference>
<feature type="compositionally biased region" description="Polar residues" evidence="1">
    <location>
        <begin position="80"/>
        <end position="92"/>
    </location>
</feature>
<protein>
    <submittedName>
        <fullName evidence="2">DUF2934 domain-containing protein</fullName>
    </submittedName>
</protein>
<evidence type="ECO:0000313" key="2">
    <source>
        <dbReference type="EMBL" id="TGD43935.1"/>
    </source>
</evidence>
<proteinExistence type="predicted"/>
<evidence type="ECO:0000256" key="1">
    <source>
        <dbReference type="SAM" id="MobiDB-lite"/>
    </source>
</evidence>
<sequence length="107" mass="11571">MTAIEEDRIRQRAYEIWEALGCPEGRHEDTWQQAEIEIAAMDAYGLKAVEVRTMQHAAAGTDFVAADPSSAEGADPAPPTLQQLKSCVSDGQSPPGRFPAALRTSTK</sequence>
<evidence type="ECO:0000313" key="3">
    <source>
        <dbReference type="Proteomes" id="UP000297741"/>
    </source>
</evidence>
<dbReference type="EMBL" id="RPEM01000004">
    <property type="protein sequence ID" value="TGD43935.1"/>
    <property type="molecule type" value="Genomic_DNA"/>
</dbReference>
<dbReference type="InterPro" id="IPR021327">
    <property type="entry name" value="DUF2934"/>
</dbReference>
<organism evidence="2 3">
    <name type="scientific">Pseudotabrizicola sediminis</name>
    <dbReference type="NCBI Taxonomy" id="2486418"/>
    <lineage>
        <taxon>Bacteria</taxon>
        <taxon>Pseudomonadati</taxon>
        <taxon>Pseudomonadota</taxon>
        <taxon>Alphaproteobacteria</taxon>
        <taxon>Rhodobacterales</taxon>
        <taxon>Paracoccaceae</taxon>
        <taxon>Pseudotabrizicola</taxon>
    </lineage>
</organism>
<dbReference type="Proteomes" id="UP000297741">
    <property type="component" value="Unassembled WGS sequence"/>
</dbReference>
<keyword evidence="3" id="KW-1185">Reference proteome</keyword>
<gene>
    <name evidence="2" type="ORF">EEB11_08195</name>
</gene>
<feature type="region of interest" description="Disordered" evidence="1">
    <location>
        <begin position="65"/>
        <end position="107"/>
    </location>
</feature>